<accession>A0ABX5GMD3</accession>
<protein>
    <submittedName>
        <fullName evidence="1">Uncharacterized protein</fullName>
    </submittedName>
</protein>
<proteinExistence type="predicted"/>
<dbReference type="Proteomes" id="UP000241190">
    <property type="component" value="Unassembled WGS sequence"/>
</dbReference>
<keyword evidence="2" id="KW-1185">Reference proteome</keyword>
<sequence length="124" mass="14692">MFFLSTVFVNKVYQLKIEFIVDRKVIEQIRLQAYKRFEKAIAKSGYLSLRSIVESSYYYPSKFTLEPIRQQKINRNVVKTEKILLPQQLAISSHEYCKLSVKNQKIEKLKATFIKKANEIAQKR</sequence>
<evidence type="ECO:0000313" key="1">
    <source>
        <dbReference type="EMBL" id="PSW91405.1"/>
    </source>
</evidence>
<dbReference type="EMBL" id="PYOP01000051">
    <property type="protein sequence ID" value="PSW91405.1"/>
    <property type="molecule type" value="Genomic_DNA"/>
</dbReference>
<gene>
    <name evidence="1" type="ORF">C9J52_19180</name>
</gene>
<organism evidence="1 2">
    <name type="scientific">Photobacterium iliopiscarium</name>
    <dbReference type="NCBI Taxonomy" id="56192"/>
    <lineage>
        <taxon>Bacteria</taxon>
        <taxon>Pseudomonadati</taxon>
        <taxon>Pseudomonadota</taxon>
        <taxon>Gammaproteobacteria</taxon>
        <taxon>Vibrionales</taxon>
        <taxon>Vibrionaceae</taxon>
        <taxon>Photobacterium</taxon>
    </lineage>
</organism>
<comment type="caution">
    <text evidence="1">The sequence shown here is derived from an EMBL/GenBank/DDBJ whole genome shotgun (WGS) entry which is preliminary data.</text>
</comment>
<name>A0ABX5GMD3_9GAMM</name>
<reference evidence="1 2" key="1">
    <citation type="submission" date="2018-03" db="EMBL/GenBank/DDBJ databases">
        <title>Whole genome sequencing of Histamine producing bacteria.</title>
        <authorList>
            <person name="Butler K."/>
        </authorList>
    </citation>
    <scope>NUCLEOTIDE SEQUENCE [LARGE SCALE GENOMIC DNA]</scope>
    <source>
        <strain evidence="1 2">ATCC 51761</strain>
    </source>
</reference>
<evidence type="ECO:0000313" key="2">
    <source>
        <dbReference type="Proteomes" id="UP000241190"/>
    </source>
</evidence>